<evidence type="ECO:0000313" key="2">
    <source>
        <dbReference type="EMBL" id="SDC73422.1"/>
    </source>
</evidence>
<accession>A0A1G6NZP8</accession>
<organism evidence="2 3">
    <name type="scientific">Actinokineospora iranica</name>
    <dbReference type="NCBI Taxonomy" id="1271860"/>
    <lineage>
        <taxon>Bacteria</taxon>
        <taxon>Bacillati</taxon>
        <taxon>Actinomycetota</taxon>
        <taxon>Actinomycetes</taxon>
        <taxon>Pseudonocardiales</taxon>
        <taxon>Pseudonocardiaceae</taxon>
        <taxon>Actinokineospora</taxon>
    </lineage>
</organism>
<keyword evidence="3" id="KW-1185">Reference proteome</keyword>
<sequence>MTGYEVSGAALLAHSQGSEEAAGNFGQLATLLEQARVSDDCFGPLGELMAYKYFDGLEECQNLANRAKTFMDGVNERLRQTAQDYRDVDDALQTMFDGLIGALGDGGSGPGSLGDLNSAGDSKRKSELEQHAAYGSSWVSQAGDVARASSPPDIAIAAVNARMEQLQLITSPGQSFVDNGLGFLIGIVISPIVELVLEPAIGDPEQMRSTAKGWSEVADWLDRTGEHEKNRAEATAEPWRGAAGDAFRKQMGEFGQGAAAFANEIRNLQQILEIAADLFDAFVEICVDILQELVMGLIIEWLAALAASWITAGASMGAAGAMTTAQVASTGARLGMKVKQLLGKLKPLIDKLEDILQTLRKGPLKQLVERAEGLRNGGKVQQWVGRKIDGNPLAKIVTKANPETMASKTGNTFAKRFGVDGEGSDALTTNLTEAGLRMAGMSGTTHVPTAVTKGVLENAPSVALEQGIKYGYNKGQDPSSEGERQETMDRGFEYE</sequence>
<name>A0A1G6NZP8_9PSEU</name>
<protein>
    <recommendedName>
        <fullName evidence="4">WXG100 family type VII secretion target</fullName>
    </recommendedName>
</protein>
<dbReference type="OrthoDB" id="3593276at2"/>
<evidence type="ECO:0000313" key="3">
    <source>
        <dbReference type="Proteomes" id="UP000199501"/>
    </source>
</evidence>
<reference evidence="3" key="1">
    <citation type="submission" date="2016-10" db="EMBL/GenBank/DDBJ databases">
        <authorList>
            <person name="Varghese N."/>
            <person name="Submissions S."/>
        </authorList>
    </citation>
    <scope>NUCLEOTIDE SEQUENCE [LARGE SCALE GENOMIC DNA]</scope>
    <source>
        <strain evidence="3">IBRC-M 10403</strain>
    </source>
</reference>
<feature type="compositionally biased region" description="Basic and acidic residues" evidence="1">
    <location>
        <begin position="481"/>
        <end position="495"/>
    </location>
</feature>
<dbReference type="EMBL" id="FMZZ01000004">
    <property type="protein sequence ID" value="SDC73422.1"/>
    <property type="molecule type" value="Genomic_DNA"/>
</dbReference>
<proteinExistence type="predicted"/>
<dbReference type="SUPFAM" id="SSF140453">
    <property type="entry name" value="EsxAB dimer-like"/>
    <property type="match status" value="1"/>
</dbReference>
<dbReference type="InterPro" id="IPR036689">
    <property type="entry name" value="ESAT-6-like_sf"/>
</dbReference>
<dbReference type="STRING" id="1271860.SAMN05216174_10442"/>
<dbReference type="Proteomes" id="UP000199501">
    <property type="component" value="Unassembled WGS sequence"/>
</dbReference>
<evidence type="ECO:0000256" key="1">
    <source>
        <dbReference type="SAM" id="MobiDB-lite"/>
    </source>
</evidence>
<gene>
    <name evidence="2" type="ORF">SAMN05216174_10442</name>
</gene>
<dbReference type="AlphaFoldDB" id="A0A1G6NZP8"/>
<dbReference type="Gene3D" id="1.10.287.1060">
    <property type="entry name" value="ESAT-6-like"/>
    <property type="match status" value="1"/>
</dbReference>
<feature type="region of interest" description="Disordered" evidence="1">
    <location>
        <begin position="470"/>
        <end position="495"/>
    </location>
</feature>
<evidence type="ECO:0008006" key="4">
    <source>
        <dbReference type="Google" id="ProtNLM"/>
    </source>
</evidence>